<accession>A0ABP5I408</accession>
<keyword evidence="3" id="KW-0812">Transmembrane</keyword>
<feature type="transmembrane region" description="Helical" evidence="3">
    <location>
        <begin position="180"/>
        <end position="201"/>
    </location>
</feature>
<feature type="compositionally biased region" description="Basic and acidic residues" evidence="2">
    <location>
        <begin position="341"/>
        <end position="356"/>
    </location>
</feature>
<evidence type="ECO:0000313" key="5">
    <source>
        <dbReference type="EMBL" id="GAA2092781.1"/>
    </source>
</evidence>
<evidence type="ECO:0000259" key="4">
    <source>
        <dbReference type="Pfam" id="PF00892"/>
    </source>
</evidence>
<comment type="caution">
    <text evidence="5">The sequence shown here is derived from an EMBL/GenBank/DDBJ whole genome shotgun (WGS) entry which is preliminary data.</text>
</comment>
<reference evidence="6" key="1">
    <citation type="journal article" date="2019" name="Int. J. Syst. Evol. Microbiol.">
        <title>The Global Catalogue of Microorganisms (GCM) 10K type strain sequencing project: providing services to taxonomists for standard genome sequencing and annotation.</title>
        <authorList>
            <consortium name="The Broad Institute Genomics Platform"/>
            <consortium name="The Broad Institute Genome Sequencing Center for Infectious Disease"/>
            <person name="Wu L."/>
            <person name="Ma J."/>
        </authorList>
    </citation>
    <scope>NUCLEOTIDE SEQUENCE [LARGE SCALE GENOMIC DNA]</scope>
    <source>
        <strain evidence="6">JCM 15900</strain>
    </source>
</reference>
<feature type="transmembrane region" description="Helical" evidence="3">
    <location>
        <begin position="37"/>
        <end position="58"/>
    </location>
</feature>
<keyword evidence="6" id="KW-1185">Reference proteome</keyword>
<protein>
    <submittedName>
        <fullName evidence="5">EamA family transporter</fullName>
    </submittedName>
</protein>
<feature type="transmembrane region" description="Helical" evidence="3">
    <location>
        <begin position="250"/>
        <end position="271"/>
    </location>
</feature>
<evidence type="ECO:0000256" key="2">
    <source>
        <dbReference type="SAM" id="MobiDB-lite"/>
    </source>
</evidence>
<keyword evidence="3" id="KW-1133">Transmembrane helix</keyword>
<gene>
    <name evidence="5" type="ORF">GCM10009823_10740</name>
</gene>
<keyword evidence="3" id="KW-0472">Membrane</keyword>
<feature type="region of interest" description="Disordered" evidence="2">
    <location>
        <begin position="328"/>
        <end position="356"/>
    </location>
</feature>
<feature type="transmembrane region" description="Helical" evidence="3">
    <location>
        <begin position="96"/>
        <end position="116"/>
    </location>
</feature>
<comment type="similarity">
    <text evidence="1">Belongs to the EamA transporter family.</text>
</comment>
<feature type="domain" description="EamA" evidence="4">
    <location>
        <begin position="7"/>
        <end position="141"/>
    </location>
</feature>
<dbReference type="Proteomes" id="UP001500984">
    <property type="component" value="Unassembled WGS sequence"/>
</dbReference>
<dbReference type="SUPFAM" id="SSF103481">
    <property type="entry name" value="Multidrug resistance efflux transporter EmrE"/>
    <property type="match status" value="2"/>
</dbReference>
<feature type="transmembrane region" description="Helical" evidence="3">
    <location>
        <begin position="70"/>
        <end position="90"/>
    </location>
</feature>
<feature type="transmembrane region" description="Helical" evidence="3">
    <location>
        <begin position="221"/>
        <end position="243"/>
    </location>
</feature>
<feature type="transmembrane region" description="Helical" evidence="3">
    <location>
        <begin position="277"/>
        <end position="295"/>
    </location>
</feature>
<dbReference type="InterPro" id="IPR000620">
    <property type="entry name" value="EamA_dom"/>
</dbReference>
<dbReference type="RefSeq" id="WP_344335933.1">
    <property type="nucleotide sequence ID" value="NZ_BAAAPZ010000003.1"/>
</dbReference>
<evidence type="ECO:0000256" key="3">
    <source>
        <dbReference type="SAM" id="Phobius"/>
    </source>
</evidence>
<evidence type="ECO:0000313" key="6">
    <source>
        <dbReference type="Proteomes" id="UP001500984"/>
    </source>
</evidence>
<dbReference type="PANTHER" id="PTHR22911">
    <property type="entry name" value="ACYL-MALONYL CONDENSING ENZYME-RELATED"/>
    <property type="match status" value="1"/>
</dbReference>
<feature type="transmembrane region" description="Helical" evidence="3">
    <location>
        <begin position="123"/>
        <end position="141"/>
    </location>
</feature>
<evidence type="ECO:0000256" key="1">
    <source>
        <dbReference type="ARBA" id="ARBA00007362"/>
    </source>
</evidence>
<sequence length="356" mass="37571">MNRTMVGFGFMLLSSFFFAVSGPIAKTMYATGWSPGAVVLLRLAGSALILLIPTLLALRGKWGEVVRSWRMVVTYGIVSMVGVQLLYFLAVQELTVAVALLLEMTSPLLIVFWLWITTRIRPATVTFIGMALSLAGLMLILDPSSSHISLSGVLFAMGAAVCLSSYFLVSAKADSGIPPVALTGLGMAVGAVVMAVILLAGVLPADFVLEPVQMGAATVSWMVPLAQIVLFTAGAYVFGIWGLRMVGATVGAFVNLTEVPFSVIVAWLLVAELPTHVQMYGGLGILGGVVFIKWGEVRQTRRIQRAVVLSDPATGPLSLADVQAAASDPAAGAAEGEEAEDKAAGARELERAREWT</sequence>
<name>A0ABP5I408_9MICO</name>
<feature type="transmembrane region" description="Helical" evidence="3">
    <location>
        <begin position="147"/>
        <end position="168"/>
    </location>
</feature>
<organism evidence="5 6">
    <name type="scientific">Brevibacterium salitolerans</name>
    <dbReference type="NCBI Taxonomy" id="1403566"/>
    <lineage>
        <taxon>Bacteria</taxon>
        <taxon>Bacillati</taxon>
        <taxon>Actinomycetota</taxon>
        <taxon>Actinomycetes</taxon>
        <taxon>Micrococcales</taxon>
        <taxon>Brevibacteriaceae</taxon>
        <taxon>Brevibacterium</taxon>
    </lineage>
</organism>
<dbReference type="Pfam" id="PF00892">
    <property type="entry name" value="EamA"/>
    <property type="match status" value="2"/>
</dbReference>
<proteinExistence type="inferred from homology"/>
<dbReference type="PANTHER" id="PTHR22911:SF79">
    <property type="entry name" value="MOBA-LIKE NTP TRANSFERASE DOMAIN-CONTAINING PROTEIN"/>
    <property type="match status" value="1"/>
</dbReference>
<dbReference type="EMBL" id="BAAAPZ010000003">
    <property type="protein sequence ID" value="GAA2092781.1"/>
    <property type="molecule type" value="Genomic_DNA"/>
</dbReference>
<dbReference type="InterPro" id="IPR037185">
    <property type="entry name" value="EmrE-like"/>
</dbReference>
<feature type="domain" description="EamA" evidence="4">
    <location>
        <begin position="151"/>
        <end position="292"/>
    </location>
</feature>